<evidence type="ECO:0000256" key="8">
    <source>
        <dbReference type="ARBA" id="ARBA00023014"/>
    </source>
</evidence>
<comment type="similarity">
    <text evidence="2">Belongs to the organic radical-activating enzymes family.</text>
</comment>
<name>A0AAC9RJR6_9CLOT</name>
<dbReference type="PROSITE" id="PS51918">
    <property type="entry name" value="RADICAL_SAM"/>
    <property type="match status" value="1"/>
</dbReference>
<evidence type="ECO:0000256" key="6">
    <source>
        <dbReference type="ARBA" id="ARBA00023002"/>
    </source>
</evidence>
<dbReference type="InterPro" id="IPR050377">
    <property type="entry name" value="Radical_SAM_PqqE_MftC-like"/>
</dbReference>
<gene>
    <name evidence="10" type="primary">pflA_1</name>
    <name evidence="10" type="ORF">CLFO_09070</name>
</gene>
<dbReference type="SFLD" id="SFLDS00029">
    <property type="entry name" value="Radical_SAM"/>
    <property type="match status" value="1"/>
</dbReference>
<dbReference type="InterPro" id="IPR013785">
    <property type="entry name" value="Aldolase_TIM"/>
</dbReference>
<dbReference type="CDD" id="cd01335">
    <property type="entry name" value="Radical_SAM"/>
    <property type="match status" value="1"/>
</dbReference>
<dbReference type="SFLD" id="SFLDG01067">
    <property type="entry name" value="SPASM/twitch_domain_containing"/>
    <property type="match status" value="1"/>
</dbReference>
<keyword evidence="4" id="KW-0949">S-adenosyl-L-methionine</keyword>
<dbReference type="SUPFAM" id="SSF102114">
    <property type="entry name" value="Radical SAM enzymes"/>
    <property type="match status" value="1"/>
</dbReference>
<keyword evidence="10" id="KW-0670">Pyruvate</keyword>
<sequence>MMKILGMEKSSFIDYPNKVSTVCFTAGCNFRCGYCHNSHMVKEEGKEINQEEIFAFLRKRKKFIDAVCISGGEPTLQKGLYDFIFKIKQEGFFIKLDTNGTNPDMLELLLKNTLLDYIAMDIKAPFDRYEFVAGKKVEIEMIKRSVDIIKNSNVDYEFRTTVCKELHSKEDILEIAAYLKGSRAYVIQNFRDGETVLIGKKQLHPQETEILEEVKKEVASYFESFKIRK</sequence>
<keyword evidence="6 10" id="KW-0560">Oxidoreductase</keyword>
<comment type="cofactor">
    <cofactor evidence="1">
        <name>[4Fe-4S] cluster</name>
        <dbReference type="ChEBI" id="CHEBI:49883"/>
    </cofactor>
</comment>
<dbReference type="EC" id="1.97.1.4" evidence="10"/>
<keyword evidence="8" id="KW-0411">Iron-sulfur</keyword>
<evidence type="ECO:0000256" key="2">
    <source>
        <dbReference type="ARBA" id="ARBA00009777"/>
    </source>
</evidence>
<dbReference type="PROSITE" id="PS01087">
    <property type="entry name" value="RADICAL_ACTIVATING"/>
    <property type="match status" value="1"/>
</dbReference>
<dbReference type="InterPro" id="IPR007197">
    <property type="entry name" value="rSAM"/>
</dbReference>
<dbReference type="GO" id="GO:0046872">
    <property type="term" value="F:metal ion binding"/>
    <property type="evidence" value="ECO:0007669"/>
    <property type="project" value="UniProtKB-KW"/>
</dbReference>
<dbReference type="InterPro" id="IPR001989">
    <property type="entry name" value="Radical_activat_CS"/>
</dbReference>
<dbReference type="NCBIfam" id="TIGR02495">
    <property type="entry name" value="NrdG2"/>
    <property type="match status" value="1"/>
</dbReference>
<dbReference type="AlphaFoldDB" id="A0AAC9RJR6"/>
<evidence type="ECO:0000313" key="11">
    <source>
        <dbReference type="Proteomes" id="UP000192478"/>
    </source>
</evidence>
<dbReference type="InterPro" id="IPR058240">
    <property type="entry name" value="rSAM_sf"/>
</dbReference>
<reference evidence="10 11" key="1">
    <citation type="submission" date="2017-03" db="EMBL/GenBank/DDBJ databases">
        <title>Complete sequence of Clostridium formicaceticum DSM 92.</title>
        <authorList>
            <person name="Poehlein A."/>
            <person name="Karl M."/>
            <person name="Bengelsdorf F.R."/>
            <person name="Duerre P."/>
            <person name="Daniel R."/>
        </authorList>
    </citation>
    <scope>NUCLEOTIDE SEQUENCE [LARGE SCALE GENOMIC DNA]</scope>
    <source>
        <strain evidence="10 11">DSM 92</strain>
    </source>
</reference>
<evidence type="ECO:0000256" key="4">
    <source>
        <dbReference type="ARBA" id="ARBA00022691"/>
    </source>
</evidence>
<dbReference type="PANTHER" id="PTHR11228">
    <property type="entry name" value="RADICAL SAM DOMAIN PROTEIN"/>
    <property type="match status" value="1"/>
</dbReference>
<feature type="domain" description="Radical SAM core" evidence="9">
    <location>
        <begin position="14"/>
        <end position="229"/>
    </location>
</feature>
<keyword evidence="7" id="KW-0408">Iron</keyword>
<dbReference type="EMBL" id="CP020559">
    <property type="protein sequence ID" value="ARE86583.1"/>
    <property type="molecule type" value="Genomic_DNA"/>
</dbReference>
<dbReference type="GO" id="GO:0043365">
    <property type="term" value="F:[formate-C-acetyltransferase]-activating enzyme activity"/>
    <property type="evidence" value="ECO:0007669"/>
    <property type="project" value="UniProtKB-EC"/>
</dbReference>
<evidence type="ECO:0000256" key="3">
    <source>
        <dbReference type="ARBA" id="ARBA00022485"/>
    </source>
</evidence>
<dbReference type="Pfam" id="PF04055">
    <property type="entry name" value="Radical_SAM"/>
    <property type="match status" value="1"/>
</dbReference>
<evidence type="ECO:0000259" key="9">
    <source>
        <dbReference type="PROSITE" id="PS51918"/>
    </source>
</evidence>
<evidence type="ECO:0000256" key="7">
    <source>
        <dbReference type="ARBA" id="ARBA00023004"/>
    </source>
</evidence>
<organism evidence="10 11">
    <name type="scientific">Clostridium formicaceticum</name>
    <dbReference type="NCBI Taxonomy" id="1497"/>
    <lineage>
        <taxon>Bacteria</taxon>
        <taxon>Bacillati</taxon>
        <taxon>Bacillota</taxon>
        <taxon>Clostridia</taxon>
        <taxon>Eubacteriales</taxon>
        <taxon>Clostridiaceae</taxon>
        <taxon>Clostridium</taxon>
    </lineage>
</organism>
<keyword evidence="5" id="KW-0479">Metal-binding</keyword>
<evidence type="ECO:0000256" key="5">
    <source>
        <dbReference type="ARBA" id="ARBA00022723"/>
    </source>
</evidence>
<dbReference type="PANTHER" id="PTHR11228:SF27">
    <property type="entry name" value="GLYCYL-RADICAL ENZYME ACTIVATING ENZYME MJ1227-RELATED"/>
    <property type="match status" value="1"/>
</dbReference>
<keyword evidence="3" id="KW-0004">4Fe-4S</keyword>
<dbReference type="GO" id="GO:0051539">
    <property type="term" value="F:4 iron, 4 sulfur cluster binding"/>
    <property type="evidence" value="ECO:0007669"/>
    <property type="project" value="UniProtKB-KW"/>
</dbReference>
<dbReference type="SFLD" id="SFLDG01094">
    <property type="entry name" value="Uncharacterised_Radical_SAM_Su"/>
    <property type="match status" value="1"/>
</dbReference>
<evidence type="ECO:0000313" key="10">
    <source>
        <dbReference type="EMBL" id="ARE86583.1"/>
    </source>
</evidence>
<evidence type="ECO:0000256" key="1">
    <source>
        <dbReference type="ARBA" id="ARBA00001966"/>
    </source>
</evidence>
<proteinExistence type="inferred from homology"/>
<accession>A0AAC9RJR6</accession>
<dbReference type="Gene3D" id="3.20.20.70">
    <property type="entry name" value="Aldolase class I"/>
    <property type="match status" value="1"/>
</dbReference>
<dbReference type="Proteomes" id="UP000192478">
    <property type="component" value="Chromosome"/>
</dbReference>
<dbReference type="InterPro" id="IPR012840">
    <property type="entry name" value="NrdG2"/>
</dbReference>
<protein>
    <submittedName>
        <fullName evidence="10">Pyruvate formate-lyase 1-activating enzyme</fullName>
        <ecNumber evidence="10">1.97.1.4</ecNumber>
    </submittedName>
</protein>